<dbReference type="PROSITE" id="PS51012">
    <property type="entry name" value="ABC_TM2"/>
    <property type="match status" value="1"/>
</dbReference>
<keyword evidence="7 8" id="KW-0472">Membrane</keyword>
<dbReference type="Pfam" id="PF12698">
    <property type="entry name" value="ABC2_membrane_3"/>
    <property type="match status" value="1"/>
</dbReference>
<dbReference type="GO" id="GO:0005886">
    <property type="term" value="C:plasma membrane"/>
    <property type="evidence" value="ECO:0007669"/>
    <property type="project" value="UniProtKB-SubCell"/>
</dbReference>
<keyword evidence="5 8" id="KW-0812">Transmembrane</keyword>
<evidence type="ECO:0000256" key="8">
    <source>
        <dbReference type="SAM" id="Phobius"/>
    </source>
</evidence>
<dbReference type="EMBL" id="AP018042">
    <property type="protein sequence ID" value="BAX81419.1"/>
    <property type="molecule type" value="Genomic_DNA"/>
</dbReference>
<reference evidence="11" key="2">
    <citation type="journal article" date="2020" name="Antonie Van Leeuwenhoek">
        <title>Labilibaculum antarcticum sp. nov., a novel facultative anaerobic, psychrotorelant bacterium isolated from marine sediment of Antarctica.</title>
        <authorList>
            <person name="Watanabe M."/>
            <person name="Kojima H."/>
            <person name="Fukui M."/>
        </authorList>
    </citation>
    <scope>NUCLEOTIDE SEQUENCE [LARGE SCALE GENOMIC DNA]</scope>
    <source>
        <strain evidence="11">SPP2</strain>
    </source>
</reference>
<evidence type="ECO:0000256" key="6">
    <source>
        <dbReference type="ARBA" id="ARBA00022989"/>
    </source>
</evidence>
<feature type="transmembrane region" description="Helical" evidence="8">
    <location>
        <begin position="228"/>
        <end position="252"/>
    </location>
</feature>
<dbReference type="InterPro" id="IPR051449">
    <property type="entry name" value="ABC-2_transporter_component"/>
</dbReference>
<evidence type="ECO:0000256" key="2">
    <source>
        <dbReference type="ARBA" id="ARBA00007783"/>
    </source>
</evidence>
<evidence type="ECO:0000256" key="5">
    <source>
        <dbReference type="ARBA" id="ARBA00022692"/>
    </source>
</evidence>
<dbReference type="InterPro" id="IPR047817">
    <property type="entry name" value="ABC2_TM_bact-type"/>
</dbReference>
<dbReference type="InterPro" id="IPR013525">
    <property type="entry name" value="ABC2_TM"/>
</dbReference>
<evidence type="ECO:0000259" key="9">
    <source>
        <dbReference type="PROSITE" id="PS51012"/>
    </source>
</evidence>
<comment type="similarity">
    <text evidence="2">Belongs to the ABC-2 integral membrane protein family.</text>
</comment>
<feature type="domain" description="ABC transmembrane type-2" evidence="9">
    <location>
        <begin position="146"/>
        <end position="371"/>
    </location>
</feature>
<evidence type="ECO:0000313" key="10">
    <source>
        <dbReference type="EMBL" id="BAX81419.1"/>
    </source>
</evidence>
<keyword evidence="6 8" id="KW-1133">Transmembrane helix</keyword>
<evidence type="ECO:0000256" key="1">
    <source>
        <dbReference type="ARBA" id="ARBA00004651"/>
    </source>
</evidence>
<feature type="transmembrane region" description="Helical" evidence="8">
    <location>
        <begin position="176"/>
        <end position="196"/>
    </location>
</feature>
<dbReference type="KEGG" id="mbas:ALGA_3119"/>
<dbReference type="Proteomes" id="UP000218267">
    <property type="component" value="Chromosome"/>
</dbReference>
<reference evidence="10 11" key="1">
    <citation type="journal article" date="2018" name="Mar. Genomics">
        <title>Complete genome sequence of Marinifilaceae bacterium strain SPP2, isolated from the Antarctic marine sediment.</title>
        <authorList>
            <person name="Watanabe M."/>
            <person name="Kojima H."/>
            <person name="Fukui M."/>
        </authorList>
    </citation>
    <scope>NUCLEOTIDE SEQUENCE [LARGE SCALE GENOMIC DNA]</scope>
    <source>
        <strain evidence="10 11">SPP2</strain>
    </source>
</reference>
<protein>
    <submittedName>
        <fullName evidence="10">ABC transporter permease</fullName>
    </submittedName>
</protein>
<feature type="transmembrane region" description="Helical" evidence="8">
    <location>
        <begin position="350"/>
        <end position="368"/>
    </location>
</feature>
<feature type="transmembrane region" description="Helical" evidence="8">
    <location>
        <begin position="21"/>
        <end position="42"/>
    </location>
</feature>
<proteinExistence type="inferred from homology"/>
<dbReference type="GO" id="GO:0140359">
    <property type="term" value="F:ABC-type transporter activity"/>
    <property type="evidence" value="ECO:0007669"/>
    <property type="project" value="InterPro"/>
</dbReference>
<evidence type="ECO:0000256" key="4">
    <source>
        <dbReference type="ARBA" id="ARBA00022475"/>
    </source>
</evidence>
<keyword evidence="11" id="KW-1185">Reference proteome</keyword>
<dbReference type="PANTHER" id="PTHR30294:SF29">
    <property type="entry name" value="MULTIDRUG ABC TRANSPORTER PERMEASE YBHS-RELATED"/>
    <property type="match status" value="1"/>
</dbReference>
<dbReference type="Gene3D" id="3.40.1710.10">
    <property type="entry name" value="abc type-2 transporter like domain"/>
    <property type="match status" value="1"/>
</dbReference>
<evidence type="ECO:0000256" key="7">
    <source>
        <dbReference type="ARBA" id="ARBA00023136"/>
    </source>
</evidence>
<comment type="subcellular location">
    <subcellularLocation>
        <location evidence="1">Cell membrane</location>
        <topology evidence="1">Multi-pass membrane protein</topology>
    </subcellularLocation>
</comment>
<dbReference type="OrthoDB" id="9808686at2"/>
<accession>A0A1Y1CLW5</accession>
<dbReference type="RefSeq" id="WP_096430805.1">
    <property type="nucleotide sequence ID" value="NZ_AP018042.1"/>
</dbReference>
<organism evidence="10 11">
    <name type="scientific">Labilibaculum antarcticum</name>
    <dbReference type="NCBI Taxonomy" id="1717717"/>
    <lineage>
        <taxon>Bacteria</taxon>
        <taxon>Pseudomonadati</taxon>
        <taxon>Bacteroidota</taxon>
        <taxon>Bacteroidia</taxon>
        <taxon>Marinilabiliales</taxon>
        <taxon>Marinifilaceae</taxon>
        <taxon>Labilibaculum</taxon>
    </lineage>
</organism>
<feature type="transmembrane region" description="Helical" evidence="8">
    <location>
        <begin position="291"/>
        <end position="310"/>
    </location>
</feature>
<evidence type="ECO:0000313" key="11">
    <source>
        <dbReference type="Proteomes" id="UP000218267"/>
    </source>
</evidence>
<dbReference type="PANTHER" id="PTHR30294">
    <property type="entry name" value="MEMBRANE COMPONENT OF ABC TRANSPORTER YHHJ-RELATED"/>
    <property type="match status" value="1"/>
</dbReference>
<name>A0A1Y1CLW5_9BACT</name>
<keyword evidence="3" id="KW-0813">Transport</keyword>
<keyword evidence="4" id="KW-1003">Cell membrane</keyword>
<evidence type="ECO:0000256" key="3">
    <source>
        <dbReference type="ARBA" id="ARBA00022448"/>
    </source>
</evidence>
<dbReference type="AlphaFoldDB" id="A0A1Y1CLW5"/>
<sequence>MRILKYLLQKEFLQIFRNKSMLPIIFVMPILQLCVLSFAATYDMKNTNLYVVDKDLSSHSRELISKFNGSPFFTVKEIGFSEKEAEKEIFRDNIDAILVFNKDFGKSVDLKTQASVQILVNAINASSAGLYNAYINSVILDYNEDIKPNFAKLGQDNQHNIVKTTYSHQFNPEMKYIPYMLPGLLVLLVTVISLFLSAMNVVREKEIGTIEQINVTPIKKSQFLMAKLIPFLVIGFFELGLGLLIAVFAFNIPLLGSVWLIYLVAFVYLATILGFGLLISTQTDTQQQAMFIAWFFMVIFLLMGGLFTPIESMPEWGQKLNSLNPIAYFIKIIRMIMLKGSGFFDILRELAILGIFAISTITIAVRMYRKVS</sequence>
<gene>
    <name evidence="10" type="ORF">ALGA_3119</name>
</gene>
<feature type="transmembrane region" description="Helical" evidence="8">
    <location>
        <begin position="258"/>
        <end position="279"/>
    </location>
</feature>